<protein>
    <submittedName>
        <fullName evidence="11">Crooked neck-like protein 1</fullName>
    </submittedName>
</protein>
<dbReference type="InParanoid" id="F6UE02"/>
<feature type="domain" description="Pre-mRNA-splicing factor Syf1-like N-terminal HAT-repeats" evidence="10">
    <location>
        <begin position="69"/>
        <end position="214"/>
    </location>
</feature>
<keyword evidence="7" id="KW-0539">Nucleus</keyword>
<feature type="domain" description="Pre-mRNA-splicing factor Syf1-like N-terminal HAT-repeats" evidence="10">
    <location>
        <begin position="317"/>
        <end position="476"/>
    </location>
</feature>
<evidence type="ECO:0000256" key="2">
    <source>
        <dbReference type="ARBA" id="ARBA00008644"/>
    </source>
</evidence>
<comment type="subcellular location">
    <subcellularLocation>
        <location evidence="1">Nucleus speckle</location>
    </subcellularLocation>
</comment>
<organism evidence="11 12">
    <name type="scientific">Ciona intestinalis</name>
    <name type="common">Transparent sea squirt</name>
    <name type="synonym">Ascidia intestinalis</name>
    <dbReference type="NCBI Taxonomy" id="7719"/>
    <lineage>
        <taxon>Eukaryota</taxon>
        <taxon>Metazoa</taxon>
        <taxon>Chordata</taxon>
        <taxon>Tunicata</taxon>
        <taxon>Ascidiacea</taxon>
        <taxon>Phlebobranchia</taxon>
        <taxon>Cionidae</taxon>
        <taxon>Ciona</taxon>
    </lineage>
</organism>
<dbReference type="GO" id="GO:0071007">
    <property type="term" value="C:U2-type catalytic step 2 spliceosome"/>
    <property type="evidence" value="ECO:0000318"/>
    <property type="project" value="GO_Central"/>
</dbReference>
<dbReference type="FunCoup" id="F6UE02">
    <property type="interactions" value="1012"/>
</dbReference>
<dbReference type="PANTHER" id="PTHR11246">
    <property type="entry name" value="PRE-MRNA SPLICING FACTOR"/>
    <property type="match status" value="1"/>
</dbReference>
<dbReference type="FunFam" id="1.25.40.10:FF:000306">
    <property type="entry name" value="Cell cycle control protein cwf4"/>
    <property type="match status" value="1"/>
</dbReference>
<dbReference type="GeneTree" id="ENSGT00550000074931"/>
<dbReference type="Pfam" id="PF23241">
    <property type="entry name" value="HAT_PRP39_C"/>
    <property type="match status" value="1"/>
</dbReference>
<accession>F6UE02</accession>
<feature type="region of interest" description="Disordered" evidence="9">
    <location>
        <begin position="1"/>
        <end position="21"/>
    </location>
</feature>
<dbReference type="PANTHER" id="PTHR11246:SF3">
    <property type="entry name" value="CROOKED NECK-LIKE PROTEIN 1"/>
    <property type="match status" value="1"/>
</dbReference>
<evidence type="ECO:0000256" key="1">
    <source>
        <dbReference type="ARBA" id="ARBA00004324"/>
    </source>
</evidence>
<dbReference type="Pfam" id="PF23233">
    <property type="entry name" value="HAT_Syf1_CNRKL1_N"/>
    <property type="match status" value="2"/>
</dbReference>
<reference evidence="11" key="3">
    <citation type="submission" date="2025-09" db="UniProtKB">
        <authorList>
            <consortium name="Ensembl"/>
        </authorList>
    </citation>
    <scope>IDENTIFICATION</scope>
</reference>
<dbReference type="InterPro" id="IPR003107">
    <property type="entry name" value="HAT"/>
</dbReference>
<evidence type="ECO:0000313" key="12">
    <source>
        <dbReference type="Proteomes" id="UP000008144"/>
    </source>
</evidence>
<dbReference type="FunFam" id="1.25.40.10:FF:000269">
    <property type="entry name" value="Crooked neck pre-mRNA-splicing factor 1"/>
    <property type="match status" value="1"/>
</dbReference>
<keyword evidence="6" id="KW-0508">mRNA splicing</keyword>
<gene>
    <name evidence="11" type="primary">LOC100181928</name>
</gene>
<keyword evidence="3" id="KW-0507">mRNA processing</keyword>
<evidence type="ECO:0000256" key="9">
    <source>
        <dbReference type="SAM" id="MobiDB-lite"/>
    </source>
</evidence>
<evidence type="ECO:0000256" key="3">
    <source>
        <dbReference type="ARBA" id="ARBA00022664"/>
    </source>
</evidence>
<feature type="compositionally biased region" description="Acidic residues" evidence="9">
    <location>
        <begin position="672"/>
        <end position="686"/>
    </location>
</feature>
<dbReference type="SMART" id="SM00386">
    <property type="entry name" value="HAT"/>
    <property type="match status" value="13"/>
</dbReference>
<evidence type="ECO:0000259" key="10">
    <source>
        <dbReference type="Pfam" id="PF23233"/>
    </source>
</evidence>
<dbReference type="GO" id="GO:0000974">
    <property type="term" value="C:Prp19 complex"/>
    <property type="evidence" value="ECO:0000318"/>
    <property type="project" value="GO_Central"/>
</dbReference>
<name>F6UE02_CIOIN</name>
<evidence type="ECO:0000313" key="11">
    <source>
        <dbReference type="Ensembl" id="ENSCINP00000005514.3"/>
    </source>
</evidence>
<dbReference type="GO" id="GO:0000245">
    <property type="term" value="P:spliceosomal complex assembly"/>
    <property type="evidence" value="ECO:0000318"/>
    <property type="project" value="GO_Central"/>
</dbReference>
<sequence length="686" mass="82366">NMETTMGGKQKMPKIAKVNNKAPAPIQITAEQLLREAKERQLENVPPPPKRKITDPQELEEYKLRKRKFYEDALRKNRASIQNWIRYAAFEDNMKEIQRARSVYERGIDVAHRNIPLWLKYAEMEMRNRQINHARNIWDRAVTILPRANQLWYKYVYMEEMLGNVAGCRQVFERWMEWEPDEQAWQSYINFELRYKEIERARQIYERFVYIHPDVKNWIKYGKFEEKFGYVVKSRSVFERGVEFYGDDHLEATLFVGFAKFEERQKEYERARVIYKYAIDRIDKVLAEDLFKAYTIFEKKFGNRSGIENVIVNKRKFQYEEEVKSNPHNYDAWFDYLRLAEEDGSEESTREVYERAIANIPPVCEKRRWKRYIYLWINYALYEELEAKDMDRARQVYSSCLDVIPHKKFTFAKVWIMFAHFEIRQNNLLAARKILGVSIGKCPKDKLFRNYIELELQLREFDRCRMLYEKFLEFGPDNCSTWWRFAELESLLGDTDRARAIYEIAVAQPRLDMPEVLWKSYIDFELDQDERIRARKLFERLLERTQHIKVWMSFAAFEATQETPDGNERARAIYKQANSKLQTSGSKEERLVLLEAWKVFEEKRGNVDQQSCVGRLWPKRVKKRKKVTTTTGVDAGWEEYYDYIFPEEEQEQPNLKLLAMAKQWKTSKNDESSSDESSEEGDSPES</sequence>
<reference evidence="11" key="2">
    <citation type="submission" date="2025-08" db="UniProtKB">
        <authorList>
            <consortium name="Ensembl"/>
        </authorList>
    </citation>
    <scope>IDENTIFICATION</scope>
</reference>
<dbReference type="FunFam" id="1.25.40.10:FF:000075">
    <property type="entry name" value="Crooked neck pre-mRNA-splicing factor 1"/>
    <property type="match status" value="1"/>
</dbReference>
<keyword evidence="12" id="KW-1185">Reference proteome</keyword>
<dbReference type="Gene3D" id="1.25.40.10">
    <property type="entry name" value="Tetratricopeptide repeat domain"/>
    <property type="match status" value="4"/>
</dbReference>
<dbReference type="InterPro" id="IPR059164">
    <property type="entry name" value="HAT_PRP39_C"/>
</dbReference>
<dbReference type="Ensembl" id="ENSCINT00000005514.3">
    <property type="protein sequence ID" value="ENSCINP00000005514.3"/>
    <property type="gene ID" value="ENSCING00000002709.3"/>
</dbReference>
<keyword evidence="4" id="KW-0747">Spliceosome</keyword>
<dbReference type="InterPro" id="IPR011990">
    <property type="entry name" value="TPR-like_helical_dom_sf"/>
</dbReference>
<dbReference type="GO" id="GO:0071014">
    <property type="term" value="C:post-mRNA release spliceosomal complex"/>
    <property type="evidence" value="ECO:0000318"/>
    <property type="project" value="GO_Central"/>
</dbReference>
<reference evidence="12" key="1">
    <citation type="journal article" date="2002" name="Science">
        <title>The draft genome of Ciona intestinalis: insights into chordate and vertebrate origins.</title>
        <authorList>
            <person name="Dehal P."/>
            <person name="Satou Y."/>
            <person name="Campbell R.K."/>
            <person name="Chapman J."/>
            <person name="Degnan B."/>
            <person name="De Tomaso A."/>
            <person name="Davidson B."/>
            <person name="Di Gregorio A."/>
            <person name="Gelpke M."/>
            <person name="Goodstein D.M."/>
            <person name="Harafuji N."/>
            <person name="Hastings K.E."/>
            <person name="Ho I."/>
            <person name="Hotta K."/>
            <person name="Huang W."/>
            <person name="Kawashima T."/>
            <person name="Lemaire P."/>
            <person name="Martinez D."/>
            <person name="Meinertzhagen I.A."/>
            <person name="Necula S."/>
            <person name="Nonaka M."/>
            <person name="Putnam N."/>
            <person name="Rash S."/>
            <person name="Saiga H."/>
            <person name="Satake M."/>
            <person name="Terry A."/>
            <person name="Yamada L."/>
            <person name="Wang H.G."/>
            <person name="Awazu S."/>
            <person name="Azumi K."/>
            <person name="Boore J."/>
            <person name="Branno M."/>
            <person name="Chin-Bow S."/>
            <person name="DeSantis R."/>
            <person name="Doyle S."/>
            <person name="Francino P."/>
            <person name="Keys D.N."/>
            <person name="Haga S."/>
            <person name="Hayashi H."/>
            <person name="Hino K."/>
            <person name="Imai K.S."/>
            <person name="Inaba K."/>
            <person name="Kano S."/>
            <person name="Kobayashi K."/>
            <person name="Kobayashi M."/>
            <person name="Lee B.I."/>
            <person name="Makabe K.W."/>
            <person name="Manohar C."/>
            <person name="Matassi G."/>
            <person name="Medina M."/>
            <person name="Mochizuki Y."/>
            <person name="Mount S."/>
            <person name="Morishita T."/>
            <person name="Miura S."/>
            <person name="Nakayama A."/>
            <person name="Nishizaka S."/>
            <person name="Nomoto H."/>
            <person name="Ohta F."/>
            <person name="Oishi K."/>
            <person name="Rigoutsos I."/>
            <person name="Sano M."/>
            <person name="Sasaki A."/>
            <person name="Sasakura Y."/>
            <person name="Shoguchi E."/>
            <person name="Shin-i T."/>
            <person name="Spagnuolo A."/>
            <person name="Stainier D."/>
            <person name="Suzuki M.M."/>
            <person name="Tassy O."/>
            <person name="Takatori N."/>
            <person name="Tokuoka M."/>
            <person name="Yagi K."/>
            <person name="Yoshizaki F."/>
            <person name="Wada S."/>
            <person name="Zhang C."/>
            <person name="Hyatt P.D."/>
            <person name="Larimer F."/>
            <person name="Detter C."/>
            <person name="Doggett N."/>
            <person name="Glavina T."/>
            <person name="Hawkins T."/>
            <person name="Richardson P."/>
            <person name="Lucas S."/>
            <person name="Kohara Y."/>
            <person name="Levine M."/>
            <person name="Satoh N."/>
            <person name="Rokhsar D.S."/>
        </authorList>
    </citation>
    <scope>NUCLEOTIDE SEQUENCE [LARGE SCALE GENOMIC DNA]</scope>
</reference>
<evidence type="ECO:0000256" key="5">
    <source>
        <dbReference type="ARBA" id="ARBA00022737"/>
    </source>
</evidence>
<evidence type="ECO:0000256" key="4">
    <source>
        <dbReference type="ARBA" id="ARBA00022728"/>
    </source>
</evidence>
<dbReference type="GO" id="GO:0000398">
    <property type="term" value="P:mRNA splicing, via spliceosome"/>
    <property type="evidence" value="ECO:0000318"/>
    <property type="project" value="GO_Central"/>
</dbReference>
<evidence type="ECO:0000256" key="7">
    <source>
        <dbReference type="ARBA" id="ARBA00023242"/>
    </source>
</evidence>
<dbReference type="SUPFAM" id="SSF48452">
    <property type="entry name" value="TPR-like"/>
    <property type="match status" value="2"/>
</dbReference>
<evidence type="ECO:0000256" key="6">
    <source>
        <dbReference type="ARBA" id="ARBA00023187"/>
    </source>
</evidence>
<comment type="similarity">
    <text evidence="2">Belongs to the crooked-neck family.</text>
</comment>
<dbReference type="InterPro" id="IPR045075">
    <property type="entry name" value="Syf1-like"/>
</dbReference>
<dbReference type="HOGENOM" id="CLU_011554_1_0_1"/>
<dbReference type="AlphaFoldDB" id="F6UE02"/>
<dbReference type="Proteomes" id="UP000008144">
    <property type="component" value="Unassembled WGS sequence"/>
</dbReference>
<evidence type="ECO:0000256" key="8">
    <source>
        <dbReference type="ARBA" id="ARBA00037040"/>
    </source>
</evidence>
<comment type="function">
    <text evidence="8">Involved in pre-mRNA splicing and cell cycle progression. Required for the spliceosome assembly and initiation of the DNA replication.</text>
</comment>
<keyword evidence="5" id="KW-0677">Repeat</keyword>
<dbReference type="STRING" id="7719.ENSCINP00000005514"/>
<feature type="region of interest" description="Disordered" evidence="9">
    <location>
        <begin position="664"/>
        <end position="686"/>
    </location>
</feature>
<dbReference type="InterPro" id="IPR055433">
    <property type="entry name" value="HAT_Syf1-like_N"/>
</dbReference>
<proteinExistence type="inferred from homology"/>
<dbReference type="GO" id="GO:0016607">
    <property type="term" value="C:nuclear speck"/>
    <property type="evidence" value="ECO:0007669"/>
    <property type="project" value="UniProtKB-SubCell"/>
</dbReference>
<dbReference type="OMA" id="HIKVWIS"/>